<accession>A0AAV7MPV0</accession>
<keyword evidence="2" id="KW-1185">Reference proteome</keyword>
<organism evidence="1 2">
    <name type="scientific">Pleurodeles waltl</name>
    <name type="common">Iberian ribbed newt</name>
    <dbReference type="NCBI Taxonomy" id="8319"/>
    <lineage>
        <taxon>Eukaryota</taxon>
        <taxon>Metazoa</taxon>
        <taxon>Chordata</taxon>
        <taxon>Craniata</taxon>
        <taxon>Vertebrata</taxon>
        <taxon>Euteleostomi</taxon>
        <taxon>Amphibia</taxon>
        <taxon>Batrachia</taxon>
        <taxon>Caudata</taxon>
        <taxon>Salamandroidea</taxon>
        <taxon>Salamandridae</taxon>
        <taxon>Pleurodelinae</taxon>
        <taxon>Pleurodeles</taxon>
    </lineage>
</organism>
<sequence>MDEAPTLEELKAAIYGLNRAKASGSDGFLTEFYQAYLTILGEKILRVFMEENAIGVLPLTMRKGVINLLAKPGGDPEDPSSYRPITIINIDVKILCKVLAMRL</sequence>
<evidence type="ECO:0000313" key="1">
    <source>
        <dbReference type="EMBL" id="KAJ1105099.1"/>
    </source>
</evidence>
<name>A0AAV7MPV0_PLEWA</name>
<gene>
    <name evidence="1" type="ORF">NDU88_002507</name>
</gene>
<comment type="caution">
    <text evidence="1">The sequence shown here is derived from an EMBL/GenBank/DDBJ whole genome shotgun (WGS) entry which is preliminary data.</text>
</comment>
<protein>
    <recommendedName>
        <fullName evidence="3">Reverse transcriptase</fullName>
    </recommendedName>
</protein>
<reference evidence="1" key="1">
    <citation type="journal article" date="2022" name="bioRxiv">
        <title>Sequencing and chromosome-scale assembly of the giantPleurodeles waltlgenome.</title>
        <authorList>
            <person name="Brown T."/>
            <person name="Elewa A."/>
            <person name="Iarovenko S."/>
            <person name="Subramanian E."/>
            <person name="Araus A.J."/>
            <person name="Petzold A."/>
            <person name="Susuki M."/>
            <person name="Suzuki K.-i.T."/>
            <person name="Hayashi T."/>
            <person name="Toyoda A."/>
            <person name="Oliveira C."/>
            <person name="Osipova E."/>
            <person name="Leigh N.D."/>
            <person name="Simon A."/>
            <person name="Yun M.H."/>
        </authorList>
    </citation>
    <scope>NUCLEOTIDE SEQUENCE</scope>
    <source>
        <strain evidence="1">20211129_DDA</strain>
        <tissue evidence="1">Liver</tissue>
    </source>
</reference>
<dbReference type="AlphaFoldDB" id="A0AAV7MPV0"/>
<evidence type="ECO:0000313" key="2">
    <source>
        <dbReference type="Proteomes" id="UP001066276"/>
    </source>
</evidence>
<dbReference type="PANTHER" id="PTHR19446">
    <property type="entry name" value="REVERSE TRANSCRIPTASES"/>
    <property type="match status" value="1"/>
</dbReference>
<evidence type="ECO:0008006" key="3">
    <source>
        <dbReference type="Google" id="ProtNLM"/>
    </source>
</evidence>
<dbReference type="Proteomes" id="UP001066276">
    <property type="component" value="Chromosome 9"/>
</dbReference>
<proteinExistence type="predicted"/>
<dbReference type="EMBL" id="JANPWB010000013">
    <property type="protein sequence ID" value="KAJ1105099.1"/>
    <property type="molecule type" value="Genomic_DNA"/>
</dbReference>